<keyword evidence="1" id="KW-0472">Membrane</keyword>
<keyword evidence="1" id="KW-0812">Transmembrane</keyword>
<reference evidence="2" key="1">
    <citation type="submission" date="2016-01" db="EMBL/GenBank/DDBJ databases">
        <authorList>
            <person name="Peeters C."/>
        </authorList>
    </citation>
    <scope>NUCLEOTIDE SEQUENCE [LARGE SCALE GENOMIC DNA]</scope>
    <source>
        <strain evidence="2">LMG 29318</strain>
    </source>
</reference>
<feature type="transmembrane region" description="Helical" evidence="1">
    <location>
        <begin position="88"/>
        <end position="115"/>
    </location>
</feature>
<feature type="transmembrane region" description="Helical" evidence="1">
    <location>
        <begin position="57"/>
        <end position="81"/>
    </location>
</feature>
<dbReference type="AlphaFoldDB" id="A0A158C4R9"/>
<evidence type="ECO:0000313" key="3">
    <source>
        <dbReference type="Proteomes" id="UP000054870"/>
    </source>
</evidence>
<evidence type="ECO:0000256" key="1">
    <source>
        <dbReference type="SAM" id="Phobius"/>
    </source>
</evidence>
<dbReference type="Proteomes" id="UP000054870">
    <property type="component" value="Unassembled WGS sequence"/>
</dbReference>
<organism evidence="2 3">
    <name type="scientific">Caballeronia catudaia</name>
    <dbReference type="NCBI Taxonomy" id="1777136"/>
    <lineage>
        <taxon>Bacteria</taxon>
        <taxon>Pseudomonadati</taxon>
        <taxon>Pseudomonadota</taxon>
        <taxon>Betaproteobacteria</taxon>
        <taxon>Burkholderiales</taxon>
        <taxon>Burkholderiaceae</taxon>
        <taxon>Caballeronia</taxon>
    </lineage>
</organism>
<feature type="transmembrane region" description="Helical" evidence="1">
    <location>
        <begin position="208"/>
        <end position="226"/>
    </location>
</feature>
<evidence type="ECO:0000313" key="2">
    <source>
        <dbReference type="EMBL" id="SAK76896.1"/>
    </source>
</evidence>
<evidence type="ECO:0008006" key="4">
    <source>
        <dbReference type="Google" id="ProtNLM"/>
    </source>
</evidence>
<keyword evidence="1" id="KW-1133">Transmembrane helix</keyword>
<feature type="transmembrane region" description="Helical" evidence="1">
    <location>
        <begin position="178"/>
        <end position="196"/>
    </location>
</feature>
<gene>
    <name evidence="2" type="ORF">AWB75_04444</name>
</gene>
<keyword evidence="3" id="KW-1185">Reference proteome</keyword>
<sequence>MNQPSRKVMRFTAWSAIIGGVLAYANAGLSFAVTGPDADMVLHGASMLALPPDTRELFRWCMVADTLGFYLPFVVIGGYFVHAFQEELGALASMVAMAVALYVMVGLTGAVMQFATLHPLAHLYAGGDDATRNAAAAVWTAVANGTQNGLWWIEGPLVFFWTLIAADVLKKAGWKGSFLLKIVGWAFAVFFLFGFFPDLEALSNYSEMVVVLVLPLWMLLFGGQLLRRARTLPNRFQGAGATNKATLSRRLSTKDQI</sequence>
<protein>
    <recommendedName>
        <fullName evidence="4">DUF4386 domain-containing protein</fullName>
    </recommendedName>
</protein>
<name>A0A158C4R9_9BURK</name>
<proteinExistence type="predicted"/>
<feature type="transmembrane region" description="Helical" evidence="1">
    <location>
        <begin position="149"/>
        <end position="166"/>
    </location>
</feature>
<dbReference type="EMBL" id="FCOF02000022">
    <property type="protein sequence ID" value="SAK76896.1"/>
    <property type="molecule type" value="Genomic_DNA"/>
</dbReference>
<comment type="caution">
    <text evidence="2">The sequence shown here is derived from an EMBL/GenBank/DDBJ whole genome shotgun (WGS) entry which is preliminary data.</text>
</comment>
<accession>A0A158C4R9</accession>